<proteinExistence type="predicted"/>
<organism evidence="2 3">
    <name type="scientific">Ceratosolen solmsi marchali</name>
    <dbReference type="NCBI Taxonomy" id="326594"/>
    <lineage>
        <taxon>Eukaryota</taxon>
        <taxon>Metazoa</taxon>
        <taxon>Ecdysozoa</taxon>
        <taxon>Arthropoda</taxon>
        <taxon>Hexapoda</taxon>
        <taxon>Insecta</taxon>
        <taxon>Pterygota</taxon>
        <taxon>Neoptera</taxon>
        <taxon>Endopterygota</taxon>
        <taxon>Hymenoptera</taxon>
        <taxon>Apocrita</taxon>
        <taxon>Proctotrupomorpha</taxon>
        <taxon>Chalcidoidea</taxon>
        <taxon>Agaonidae</taxon>
        <taxon>Agaoninae</taxon>
        <taxon>Ceratosolen</taxon>
    </lineage>
</organism>
<protein>
    <submittedName>
        <fullName evidence="3">Heterogeneous nuclear ribonucleoprotein A3 homolog 1-like</fullName>
    </submittedName>
</protein>
<dbReference type="AlphaFoldDB" id="A0AAJ6VN39"/>
<keyword evidence="2" id="KW-1185">Reference proteome</keyword>
<feature type="chain" id="PRO_5042557455" evidence="1">
    <location>
        <begin position="20"/>
        <end position="174"/>
    </location>
</feature>
<sequence length="174" mass="18463">MKWSALVAMFLAFLAGGWGLGRPGLPDSGVVVVFPKSTRGLRDTVLRRKQRSVNNDYEDYGDDGGPEARHFKRKLKYKFRPNNYGLGYGGFGCRKLHGCGGFGGWHQPHYGGGPVAAAFAGSGHGYGGHYGGWNPGWNYGGGLGGGFGRPGPHSQVASWNIGPFQGAFGYAHAG</sequence>
<dbReference type="GeneID" id="105360556"/>
<name>A0AAJ6VN39_9HYME</name>
<gene>
    <name evidence="3" type="primary">LOC105360556</name>
</gene>
<evidence type="ECO:0000313" key="3">
    <source>
        <dbReference type="RefSeq" id="XP_011495792.1"/>
    </source>
</evidence>
<reference evidence="3" key="1">
    <citation type="submission" date="2025-08" db="UniProtKB">
        <authorList>
            <consortium name="RefSeq"/>
        </authorList>
    </citation>
    <scope>IDENTIFICATION</scope>
</reference>
<keyword evidence="1" id="KW-0732">Signal</keyword>
<evidence type="ECO:0000313" key="2">
    <source>
        <dbReference type="Proteomes" id="UP000695007"/>
    </source>
</evidence>
<feature type="signal peptide" evidence="1">
    <location>
        <begin position="1"/>
        <end position="19"/>
    </location>
</feature>
<evidence type="ECO:0000256" key="1">
    <source>
        <dbReference type="SAM" id="SignalP"/>
    </source>
</evidence>
<dbReference type="KEGG" id="csol:105360556"/>
<dbReference type="Proteomes" id="UP000695007">
    <property type="component" value="Unplaced"/>
</dbReference>
<dbReference type="RefSeq" id="XP_011495792.1">
    <property type="nucleotide sequence ID" value="XM_011497490.1"/>
</dbReference>
<accession>A0AAJ6VN39</accession>